<dbReference type="OrthoDB" id="2024758at2"/>
<evidence type="ECO:0000256" key="1">
    <source>
        <dbReference type="SAM" id="MobiDB-lite"/>
    </source>
</evidence>
<protein>
    <recommendedName>
        <fullName evidence="5">Ig-like domain (Group 3)</fullName>
    </recommendedName>
</protein>
<evidence type="ECO:0000313" key="4">
    <source>
        <dbReference type="Proteomes" id="UP000184301"/>
    </source>
</evidence>
<sequence>MCECEEQRSESGQEDAEEKVLDVQEDVGKVILSGQEDVEETVLDVQDDGKRKYLRFAAAGILALVVIVVVVLMVKRDPVTLKKKVFVTEYKTAVNRELSTYIKNPEKHADAVLDLSKVDTNETGTYPATVTYNGKACKFSIKVEDTTPPEVVVSSTVTVMVGEALSSDTVIETMTDDAGIAGIAFENGSLSEGTVDAAGNVVPAACVFDATGDTTNKVAVTDNNGNRTEQTFSVHVTDNLLSNVEGIGDRTVAVNAENVNYMEGINWNELIKTVTCDSSKVNLTEPGRYPLTYTIIANDADAASGKAATLKVVKAVINVVADTPEEQVASAEASPPEESPPEESPAEENGGDEEWEE</sequence>
<dbReference type="RefSeq" id="WP_073111683.1">
    <property type="nucleotide sequence ID" value="NZ_FQZY01000047.1"/>
</dbReference>
<evidence type="ECO:0000313" key="3">
    <source>
        <dbReference type="EMBL" id="SHK40955.1"/>
    </source>
</evidence>
<keyword evidence="2" id="KW-0812">Transmembrane</keyword>
<dbReference type="AlphaFoldDB" id="A0A1M6S8C4"/>
<name>A0A1M6S8C4_9FIRM</name>
<gene>
    <name evidence="3" type="ORF">SAMN02745243_02879</name>
</gene>
<dbReference type="STRING" id="1121950.SAMN02745243_02879"/>
<keyword evidence="2" id="KW-0472">Membrane</keyword>
<dbReference type="Proteomes" id="UP000184301">
    <property type="component" value="Unassembled WGS sequence"/>
</dbReference>
<evidence type="ECO:0000256" key="2">
    <source>
        <dbReference type="SAM" id="Phobius"/>
    </source>
</evidence>
<evidence type="ECO:0008006" key="5">
    <source>
        <dbReference type="Google" id="ProtNLM"/>
    </source>
</evidence>
<organism evidence="3 4">
    <name type="scientific">Hespellia stercorisuis DSM 15480</name>
    <dbReference type="NCBI Taxonomy" id="1121950"/>
    <lineage>
        <taxon>Bacteria</taxon>
        <taxon>Bacillati</taxon>
        <taxon>Bacillota</taxon>
        <taxon>Clostridia</taxon>
        <taxon>Lachnospirales</taxon>
        <taxon>Lachnospiraceae</taxon>
        <taxon>Hespellia</taxon>
    </lineage>
</organism>
<accession>A0A1M6S8C4</accession>
<feature type="region of interest" description="Disordered" evidence="1">
    <location>
        <begin position="325"/>
        <end position="357"/>
    </location>
</feature>
<feature type="compositionally biased region" description="Low complexity" evidence="1">
    <location>
        <begin position="326"/>
        <end position="336"/>
    </location>
</feature>
<proteinExistence type="predicted"/>
<feature type="compositionally biased region" description="Acidic residues" evidence="1">
    <location>
        <begin position="339"/>
        <end position="357"/>
    </location>
</feature>
<keyword evidence="2" id="KW-1133">Transmembrane helix</keyword>
<reference evidence="3 4" key="1">
    <citation type="submission" date="2016-11" db="EMBL/GenBank/DDBJ databases">
        <authorList>
            <person name="Jaros S."/>
            <person name="Januszkiewicz K."/>
            <person name="Wedrychowicz H."/>
        </authorList>
    </citation>
    <scope>NUCLEOTIDE SEQUENCE [LARGE SCALE GENOMIC DNA]</scope>
    <source>
        <strain evidence="3 4">DSM 15480</strain>
    </source>
</reference>
<dbReference type="EMBL" id="FQZY01000047">
    <property type="protein sequence ID" value="SHK40955.1"/>
    <property type="molecule type" value="Genomic_DNA"/>
</dbReference>
<keyword evidence="4" id="KW-1185">Reference proteome</keyword>
<feature type="transmembrane region" description="Helical" evidence="2">
    <location>
        <begin position="53"/>
        <end position="74"/>
    </location>
</feature>